<reference evidence="1 2" key="1">
    <citation type="submission" date="2017-09" db="EMBL/GenBank/DDBJ databases">
        <title>Depth-based differentiation of microbial function through sediment-hosted aquifers and enrichment of novel symbionts in the deep terrestrial subsurface.</title>
        <authorList>
            <person name="Probst A.J."/>
            <person name="Ladd B."/>
            <person name="Jarett J.K."/>
            <person name="Geller-Mcgrath D.E."/>
            <person name="Sieber C.M."/>
            <person name="Emerson J.B."/>
            <person name="Anantharaman K."/>
            <person name="Thomas B.C."/>
            <person name="Malmstrom R."/>
            <person name="Stieglmeier M."/>
            <person name="Klingl A."/>
            <person name="Woyke T."/>
            <person name="Ryan C.M."/>
            <person name="Banfield J.F."/>
        </authorList>
    </citation>
    <scope>NUCLEOTIDE SEQUENCE [LARGE SCALE GENOMIC DNA]</scope>
    <source>
        <strain evidence="1">CG23_combo_of_CG06-09_8_20_14_all_34_8</strain>
    </source>
</reference>
<dbReference type="PANTHER" id="PTHR43861">
    <property type="entry name" value="TRANS-ACONITATE 2-METHYLTRANSFERASE-RELATED"/>
    <property type="match status" value="1"/>
</dbReference>
<organism evidence="1 2">
    <name type="scientific">Candidatus Beckwithbacteria bacterium CG23_combo_of_CG06-09_8_20_14_all_34_8</name>
    <dbReference type="NCBI Taxonomy" id="1974497"/>
    <lineage>
        <taxon>Bacteria</taxon>
        <taxon>Candidatus Beckwithiibacteriota</taxon>
    </lineage>
</organism>
<accession>A0A2H0B6F7</accession>
<dbReference type="Proteomes" id="UP000229459">
    <property type="component" value="Unassembled WGS sequence"/>
</dbReference>
<evidence type="ECO:0000313" key="2">
    <source>
        <dbReference type="Proteomes" id="UP000229459"/>
    </source>
</evidence>
<dbReference type="Pfam" id="PF13489">
    <property type="entry name" value="Methyltransf_23"/>
    <property type="match status" value="1"/>
</dbReference>
<dbReference type="EMBL" id="PCSR01000052">
    <property type="protein sequence ID" value="PIP53204.1"/>
    <property type="molecule type" value="Genomic_DNA"/>
</dbReference>
<comment type="caution">
    <text evidence="1">The sequence shown here is derived from an EMBL/GenBank/DDBJ whole genome shotgun (WGS) entry which is preliminary data.</text>
</comment>
<dbReference type="CDD" id="cd02440">
    <property type="entry name" value="AdoMet_MTases"/>
    <property type="match status" value="1"/>
</dbReference>
<dbReference type="Gene3D" id="3.40.50.150">
    <property type="entry name" value="Vaccinia Virus protein VP39"/>
    <property type="match status" value="1"/>
</dbReference>
<name>A0A2H0B6F7_9BACT</name>
<sequence length="214" mass="24934">MNKNTKTYYSQIRSDVFNMICDGQNKILEIGCGQGKTLQLLKKIKKASFTVGIDKHYPSIKYAQNIIDKAICCDVEKENIKLEKNSFDYILCLDIIEHLHDPQIFLTNLKSLLKLSGILIVSIPNIRNIQILKNLIVKDSWKYEDKGILDRTHIRFFTKTSFVQLTDNCGYEMIKYKFNSPELNRPTRLLDLISGHRLAPFYIVQHLFKFKLKS</sequence>
<gene>
    <name evidence="1" type="ORF">COX08_02315</name>
</gene>
<evidence type="ECO:0008006" key="3">
    <source>
        <dbReference type="Google" id="ProtNLM"/>
    </source>
</evidence>
<dbReference type="SUPFAM" id="SSF53335">
    <property type="entry name" value="S-adenosyl-L-methionine-dependent methyltransferases"/>
    <property type="match status" value="1"/>
</dbReference>
<protein>
    <recommendedName>
        <fullName evidence="3">Methyltransferase domain-containing protein</fullName>
    </recommendedName>
</protein>
<evidence type="ECO:0000313" key="1">
    <source>
        <dbReference type="EMBL" id="PIP53204.1"/>
    </source>
</evidence>
<proteinExistence type="predicted"/>
<dbReference type="AlphaFoldDB" id="A0A2H0B6F7"/>
<dbReference type="InterPro" id="IPR029063">
    <property type="entry name" value="SAM-dependent_MTases_sf"/>
</dbReference>
<dbReference type="PANTHER" id="PTHR43861:SF6">
    <property type="entry name" value="METHYLTRANSFERASE TYPE 11"/>
    <property type="match status" value="1"/>
</dbReference>